<reference evidence="1" key="1">
    <citation type="submission" date="2018-04" db="EMBL/GenBank/DDBJ databases">
        <title>Transcriptome of Schizaphis graminum biotype I.</title>
        <authorList>
            <person name="Scully E.D."/>
            <person name="Geib S.M."/>
            <person name="Palmer N.A."/>
            <person name="Koch K."/>
            <person name="Bradshaw J."/>
            <person name="Heng-Moss T."/>
            <person name="Sarath G."/>
        </authorList>
    </citation>
    <scope>NUCLEOTIDE SEQUENCE</scope>
</reference>
<accession>A0A2S2P1E1</accession>
<evidence type="ECO:0000313" key="1">
    <source>
        <dbReference type="EMBL" id="MBY23225.1"/>
    </source>
</evidence>
<gene>
    <name evidence="1" type="ORF">g.6452</name>
</gene>
<proteinExistence type="predicted"/>
<protein>
    <submittedName>
        <fullName evidence="1">Uncharacterized protein</fullName>
    </submittedName>
</protein>
<organism evidence="1">
    <name type="scientific">Schizaphis graminum</name>
    <name type="common">Green bug aphid</name>
    <dbReference type="NCBI Taxonomy" id="13262"/>
    <lineage>
        <taxon>Eukaryota</taxon>
        <taxon>Metazoa</taxon>
        <taxon>Ecdysozoa</taxon>
        <taxon>Arthropoda</taxon>
        <taxon>Hexapoda</taxon>
        <taxon>Insecta</taxon>
        <taxon>Pterygota</taxon>
        <taxon>Neoptera</taxon>
        <taxon>Paraneoptera</taxon>
        <taxon>Hemiptera</taxon>
        <taxon>Sternorrhyncha</taxon>
        <taxon>Aphidomorpha</taxon>
        <taxon>Aphidoidea</taxon>
        <taxon>Aphididae</taxon>
        <taxon>Aphidini</taxon>
        <taxon>Schizaphis</taxon>
    </lineage>
</organism>
<dbReference type="EMBL" id="GGMR01010606">
    <property type="protein sequence ID" value="MBY23225.1"/>
    <property type="molecule type" value="Transcribed_RNA"/>
</dbReference>
<sequence length="111" mass="12226">MRKLSSPPATNRMEIDILRATVDALFSACPPNIHVLVLPLEPFDTYSAEEIVDVVRRSGNRRTDPASDGLSNLIIGLVHKANPAMLLDTFNVCLQEGMVPACWKEARVVLL</sequence>
<name>A0A2S2P1E1_SCHGA</name>
<dbReference type="AlphaFoldDB" id="A0A2S2P1E1"/>